<evidence type="ECO:0000313" key="1">
    <source>
        <dbReference type="EMBL" id="VDI06836.1"/>
    </source>
</evidence>
<gene>
    <name evidence="1" type="ORF">MGAL_10B078853</name>
</gene>
<organism evidence="1 2">
    <name type="scientific">Mytilus galloprovincialis</name>
    <name type="common">Mediterranean mussel</name>
    <dbReference type="NCBI Taxonomy" id="29158"/>
    <lineage>
        <taxon>Eukaryota</taxon>
        <taxon>Metazoa</taxon>
        <taxon>Spiralia</taxon>
        <taxon>Lophotrochozoa</taxon>
        <taxon>Mollusca</taxon>
        <taxon>Bivalvia</taxon>
        <taxon>Autobranchia</taxon>
        <taxon>Pteriomorphia</taxon>
        <taxon>Mytilida</taxon>
        <taxon>Mytiloidea</taxon>
        <taxon>Mytilidae</taxon>
        <taxon>Mytilinae</taxon>
        <taxon>Mytilus</taxon>
    </lineage>
</organism>
<dbReference type="Proteomes" id="UP000596742">
    <property type="component" value="Unassembled WGS sequence"/>
</dbReference>
<protein>
    <submittedName>
        <fullName evidence="1">Uncharacterized protein</fullName>
    </submittedName>
</protein>
<reference evidence="1" key="1">
    <citation type="submission" date="2018-11" db="EMBL/GenBank/DDBJ databases">
        <authorList>
            <person name="Alioto T."/>
            <person name="Alioto T."/>
        </authorList>
    </citation>
    <scope>NUCLEOTIDE SEQUENCE</scope>
</reference>
<evidence type="ECO:0000313" key="2">
    <source>
        <dbReference type="Proteomes" id="UP000596742"/>
    </source>
</evidence>
<sequence>MTADKHPFTFVGVDYFGPLNVKLGRNDRPITAISDDCRDLPVLTPNMLLLMKNNTSTPLDVLTKRMYMQNDGGNKYNTQRMNSGNVG</sequence>
<proteinExistence type="predicted"/>
<dbReference type="AlphaFoldDB" id="A0A8B6CL32"/>
<keyword evidence="2" id="KW-1185">Reference proteome</keyword>
<name>A0A8B6CL32_MYTGA</name>
<accession>A0A8B6CL32</accession>
<comment type="caution">
    <text evidence="1">The sequence shown here is derived from an EMBL/GenBank/DDBJ whole genome shotgun (WGS) entry which is preliminary data.</text>
</comment>
<dbReference type="EMBL" id="UYJE01001983">
    <property type="protein sequence ID" value="VDI06836.1"/>
    <property type="molecule type" value="Genomic_DNA"/>
</dbReference>
<dbReference type="OrthoDB" id="8024355at2759"/>